<sequence length="420" mass="48060">MEVTTTTTTTVEGMFSTLPDEILGSIVSFLPKESALETSLISKRWRQLWNQVLVAHGSLHDIPGVLAKFLANFEEHDPLKHPRMLQFHYDHQQEQEQEQDSVLMATIATNSKLLLDFSASDDINLKELETHYELQLIMPQQQYNMAYQQVPSSPSSTFLVKTLYLKSVRVLTSVVVSSIVSNLEHLESLVISDCSGLKSLFIESESKLRKLTILDCLHLKYLHLRTSKLKSFTYRGLLPRIWVWPESHFNLTHAKLDFRLGPISSDFRPEDFDESLLTIKNSQVLTLCQWTFEALIWPSISPSSGSFIFYKLKELYWIGSHKDENSINALVSFLKLCPALEQLSFAFDPKSYSYWGSRTKFSCLKQETKYKELQHLKLIKLMGFPIRAEEVSVAKRLVGLVVMKGKVPKIELSDGSYLGN</sequence>
<dbReference type="EMBL" id="JASCZI010030242">
    <property type="protein sequence ID" value="MED6119620.1"/>
    <property type="molecule type" value="Genomic_DNA"/>
</dbReference>
<comment type="caution">
    <text evidence="2">The sequence shown here is derived from an EMBL/GenBank/DDBJ whole genome shotgun (WGS) entry which is preliminary data.</text>
</comment>
<evidence type="ECO:0000313" key="3">
    <source>
        <dbReference type="Proteomes" id="UP001341840"/>
    </source>
</evidence>
<reference evidence="2 3" key="1">
    <citation type="journal article" date="2023" name="Plants (Basel)">
        <title>Bridging the Gap: Combining Genomics and Transcriptomics Approaches to Understand Stylosanthes scabra, an Orphan Legume from the Brazilian Caatinga.</title>
        <authorList>
            <person name="Ferreira-Neto J.R.C."/>
            <person name="da Silva M.D."/>
            <person name="Binneck E."/>
            <person name="de Melo N.F."/>
            <person name="da Silva R.H."/>
            <person name="de Melo A.L.T.M."/>
            <person name="Pandolfi V."/>
            <person name="Bustamante F.O."/>
            <person name="Brasileiro-Vidal A.C."/>
            <person name="Benko-Iseppon A.M."/>
        </authorList>
    </citation>
    <scope>NUCLEOTIDE SEQUENCE [LARGE SCALE GENOMIC DNA]</scope>
    <source>
        <tissue evidence="2">Leaves</tissue>
    </source>
</reference>
<dbReference type="InterPro" id="IPR032675">
    <property type="entry name" value="LRR_dom_sf"/>
</dbReference>
<keyword evidence="3" id="KW-1185">Reference proteome</keyword>
<organism evidence="2 3">
    <name type="scientific">Stylosanthes scabra</name>
    <dbReference type="NCBI Taxonomy" id="79078"/>
    <lineage>
        <taxon>Eukaryota</taxon>
        <taxon>Viridiplantae</taxon>
        <taxon>Streptophyta</taxon>
        <taxon>Embryophyta</taxon>
        <taxon>Tracheophyta</taxon>
        <taxon>Spermatophyta</taxon>
        <taxon>Magnoliopsida</taxon>
        <taxon>eudicotyledons</taxon>
        <taxon>Gunneridae</taxon>
        <taxon>Pentapetalae</taxon>
        <taxon>rosids</taxon>
        <taxon>fabids</taxon>
        <taxon>Fabales</taxon>
        <taxon>Fabaceae</taxon>
        <taxon>Papilionoideae</taxon>
        <taxon>50 kb inversion clade</taxon>
        <taxon>dalbergioids sensu lato</taxon>
        <taxon>Dalbergieae</taxon>
        <taxon>Pterocarpus clade</taxon>
        <taxon>Stylosanthes</taxon>
    </lineage>
</organism>
<dbReference type="Proteomes" id="UP001341840">
    <property type="component" value="Unassembled WGS sequence"/>
</dbReference>
<gene>
    <name evidence="2" type="ORF">PIB30_013253</name>
</gene>
<feature type="domain" description="F-box" evidence="1">
    <location>
        <begin position="12"/>
        <end position="48"/>
    </location>
</feature>
<dbReference type="InterPro" id="IPR001810">
    <property type="entry name" value="F-box_dom"/>
</dbReference>
<proteinExistence type="predicted"/>
<evidence type="ECO:0000259" key="1">
    <source>
        <dbReference type="PROSITE" id="PS50181"/>
    </source>
</evidence>
<accession>A0ABU6R5C2</accession>
<dbReference type="PANTHER" id="PTHR34145">
    <property type="entry name" value="OS02G0105600 PROTEIN"/>
    <property type="match status" value="1"/>
</dbReference>
<dbReference type="Gene3D" id="1.20.1280.50">
    <property type="match status" value="1"/>
</dbReference>
<name>A0ABU6R5C2_9FABA</name>
<dbReference type="PROSITE" id="PS50181">
    <property type="entry name" value="FBOX"/>
    <property type="match status" value="1"/>
</dbReference>
<dbReference type="SMART" id="SM00256">
    <property type="entry name" value="FBOX"/>
    <property type="match status" value="1"/>
</dbReference>
<dbReference type="PANTHER" id="PTHR34145:SF53">
    <property type="entry name" value="LEUCINE-RICH REPEAT DOMAIN SUPERFAMILY"/>
    <property type="match status" value="1"/>
</dbReference>
<dbReference type="Gene3D" id="3.80.10.10">
    <property type="entry name" value="Ribonuclease Inhibitor"/>
    <property type="match status" value="1"/>
</dbReference>
<dbReference type="InterPro" id="IPR053772">
    <property type="entry name" value="At1g61320/At1g61330-like"/>
</dbReference>
<dbReference type="SUPFAM" id="SSF81383">
    <property type="entry name" value="F-box domain"/>
    <property type="match status" value="1"/>
</dbReference>
<dbReference type="InterPro" id="IPR036047">
    <property type="entry name" value="F-box-like_dom_sf"/>
</dbReference>
<evidence type="ECO:0000313" key="2">
    <source>
        <dbReference type="EMBL" id="MED6119620.1"/>
    </source>
</evidence>
<dbReference type="SUPFAM" id="SSF52047">
    <property type="entry name" value="RNI-like"/>
    <property type="match status" value="1"/>
</dbReference>
<protein>
    <recommendedName>
        <fullName evidence="1">F-box domain-containing protein</fullName>
    </recommendedName>
</protein>
<dbReference type="Pfam" id="PF00646">
    <property type="entry name" value="F-box"/>
    <property type="match status" value="1"/>
</dbReference>